<accession>A0ABN1Q1J9</accession>
<name>A0ABN1Q1J9_9ACTN</name>
<dbReference type="EMBL" id="BAAAHH010000001">
    <property type="protein sequence ID" value="GAA0936094.1"/>
    <property type="molecule type" value="Genomic_DNA"/>
</dbReference>
<protein>
    <submittedName>
        <fullName evidence="1">Uncharacterized protein</fullName>
    </submittedName>
</protein>
<organism evidence="1 2">
    <name type="scientific">Actinocorallia libanotica</name>
    <dbReference type="NCBI Taxonomy" id="46162"/>
    <lineage>
        <taxon>Bacteria</taxon>
        <taxon>Bacillati</taxon>
        <taxon>Actinomycetota</taxon>
        <taxon>Actinomycetes</taxon>
        <taxon>Streptosporangiales</taxon>
        <taxon>Thermomonosporaceae</taxon>
        <taxon>Actinocorallia</taxon>
    </lineage>
</organism>
<dbReference type="RefSeq" id="WP_344235551.1">
    <property type="nucleotide sequence ID" value="NZ_BAAAHH010000001.1"/>
</dbReference>
<evidence type="ECO:0000313" key="2">
    <source>
        <dbReference type="Proteomes" id="UP001500665"/>
    </source>
</evidence>
<proteinExistence type="predicted"/>
<evidence type="ECO:0000313" key="1">
    <source>
        <dbReference type="EMBL" id="GAA0936094.1"/>
    </source>
</evidence>
<gene>
    <name evidence="1" type="ORF">GCM10009550_01620</name>
</gene>
<reference evidence="1 2" key="1">
    <citation type="journal article" date="2019" name="Int. J. Syst. Evol. Microbiol.">
        <title>The Global Catalogue of Microorganisms (GCM) 10K type strain sequencing project: providing services to taxonomists for standard genome sequencing and annotation.</title>
        <authorList>
            <consortium name="The Broad Institute Genomics Platform"/>
            <consortium name="The Broad Institute Genome Sequencing Center for Infectious Disease"/>
            <person name="Wu L."/>
            <person name="Ma J."/>
        </authorList>
    </citation>
    <scope>NUCLEOTIDE SEQUENCE [LARGE SCALE GENOMIC DNA]</scope>
    <source>
        <strain evidence="1 2">JCM 10696</strain>
    </source>
</reference>
<keyword evidence="2" id="KW-1185">Reference proteome</keyword>
<comment type="caution">
    <text evidence="1">The sequence shown here is derived from an EMBL/GenBank/DDBJ whole genome shotgun (WGS) entry which is preliminary data.</text>
</comment>
<dbReference type="Proteomes" id="UP001500665">
    <property type="component" value="Unassembled WGS sequence"/>
</dbReference>
<sequence>MSEYELGLMDHHPSEQRFGVFLRDVPSCSCGPNCWCGYVTRVWAVDEADACVRAARHLSGDDGLTVRHYTADQLRAEPGRW</sequence>